<dbReference type="Gene3D" id="3.90.180.10">
    <property type="entry name" value="Medium-chain alcohol dehydrogenases, catalytic domain"/>
    <property type="match status" value="1"/>
</dbReference>
<name>A0A0A1N4T7_RHIZD</name>
<dbReference type="AlphaFoldDB" id="A0A0A1N4T7"/>
<dbReference type="Gene3D" id="3.40.50.720">
    <property type="entry name" value="NAD(P)-binding Rossmann-like Domain"/>
    <property type="match status" value="1"/>
</dbReference>
<dbReference type="EMBL" id="KV921312">
    <property type="protein sequence ID" value="ORE19352.1"/>
    <property type="molecule type" value="Genomic_DNA"/>
</dbReference>
<accession>A0A0A1N4T7</accession>
<dbReference type="PANTHER" id="PTHR42683">
    <property type="entry name" value="ALDEHYDE REDUCTASE"/>
    <property type="match status" value="1"/>
</dbReference>
<evidence type="ECO:0000256" key="2">
    <source>
        <dbReference type="ARBA" id="ARBA00022723"/>
    </source>
</evidence>
<evidence type="ECO:0000256" key="4">
    <source>
        <dbReference type="ARBA" id="ARBA00023002"/>
    </source>
</evidence>
<protein>
    <submittedName>
        <fullName evidence="7">GroES-like protein</fullName>
    </submittedName>
</protein>
<dbReference type="InterPro" id="IPR011032">
    <property type="entry name" value="GroES-like_sf"/>
</dbReference>
<comment type="cofactor">
    <cofactor evidence="1 5">
        <name>Zn(2+)</name>
        <dbReference type="ChEBI" id="CHEBI:29105"/>
    </cofactor>
</comment>
<evidence type="ECO:0000256" key="3">
    <source>
        <dbReference type="ARBA" id="ARBA00022833"/>
    </source>
</evidence>
<dbReference type="SUPFAM" id="SSF51735">
    <property type="entry name" value="NAD(P)-binding Rossmann-fold domains"/>
    <property type="match status" value="1"/>
</dbReference>
<organism evidence="7 8">
    <name type="scientific">Rhizopus microsporus</name>
    <dbReference type="NCBI Taxonomy" id="58291"/>
    <lineage>
        <taxon>Eukaryota</taxon>
        <taxon>Fungi</taxon>
        <taxon>Fungi incertae sedis</taxon>
        <taxon>Mucoromycota</taxon>
        <taxon>Mucoromycotina</taxon>
        <taxon>Mucoromycetes</taxon>
        <taxon>Mucorales</taxon>
        <taxon>Mucorineae</taxon>
        <taxon>Rhizopodaceae</taxon>
        <taxon>Rhizopus</taxon>
    </lineage>
</organism>
<dbReference type="GO" id="GO:0016616">
    <property type="term" value="F:oxidoreductase activity, acting on the CH-OH group of donors, NAD or NADP as acceptor"/>
    <property type="evidence" value="ECO:0007669"/>
    <property type="project" value="InterPro"/>
</dbReference>
<evidence type="ECO:0000313" key="8">
    <source>
        <dbReference type="Proteomes" id="UP000242381"/>
    </source>
</evidence>
<dbReference type="FunFam" id="3.40.50.720:FF:000022">
    <property type="entry name" value="Cinnamyl alcohol dehydrogenase"/>
    <property type="match status" value="1"/>
</dbReference>
<gene>
    <name evidence="7" type="ORF">BCV71DRAFT_290252</name>
</gene>
<feature type="domain" description="Enoyl reductase (ER)" evidence="6">
    <location>
        <begin position="14"/>
        <end position="346"/>
    </location>
</feature>
<dbReference type="Proteomes" id="UP000242381">
    <property type="component" value="Unassembled WGS sequence"/>
</dbReference>
<sequence>MSKNDTFTGWASVGKDKPLVQMQFPLKAWDDNCVEIDITHCGICASDVHTIDSGWGPTDYPCVAGHEIAGVVTRVGKNVTRVKVGDRAGLGPVCGSCKQCHTCSNGEENVCMDGIVLTYNSHWSTGEKTYGGYADKWRGDETFVCKIPDNVSNENASSFMCGGVTTYAPLRRWKVGPGSTLGVLGIGGLGHFAVMFGKALGATVIALSSSNRKRDDAMKLGCDDYVVTSNEEEMAKYANKLTHIICTGVGEDFKWETYFNLLLPNGIFINVNAPEFSYPPIPLFNQIFKQIAIVASAGGSVKDTEDMLQLISEKNLKAWYKKYPMSEVNKAIEDFRAGLPRFRFVLEN</sequence>
<dbReference type="InterPro" id="IPR036291">
    <property type="entry name" value="NAD(P)-bd_dom_sf"/>
</dbReference>
<dbReference type="InterPro" id="IPR047109">
    <property type="entry name" value="CAD-like"/>
</dbReference>
<comment type="similarity">
    <text evidence="5">Belongs to the zinc-containing alcohol dehydrogenase family.</text>
</comment>
<dbReference type="GO" id="GO:0008270">
    <property type="term" value="F:zinc ion binding"/>
    <property type="evidence" value="ECO:0007669"/>
    <property type="project" value="InterPro"/>
</dbReference>
<dbReference type="PROSITE" id="PS00059">
    <property type="entry name" value="ADH_ZINC"/>
    <property type="match status" value="1"/>
</dbReference>
<evidence type="ECO:0000259" key="6">
    <source>
        <dbReference type="SMART" id="SM00829"/>
    </source>
</evidence>
<proteinExistence type="inferred from homology"/>
<dbReference type="Pfam" id="PF08240">
    <property type="entry name" value="ADH_N"/>
    <property type="match status" value="1"/>
</dbReference>
<dbReference type="CDD" id="cd05283">
    <property type="entry name" value="CAD1"/>
    <property type="match status" value="1"/>
</dbReference>
<dbReference type="InterPro" id="IPR013149">
    <property type="entry name" value="ADH-like_C"/>
</dbReference>
<dbReference type="OMA" id="CDDYIAT"/>
<dbReference type="InterPro" id="IPR002328">
    <property type="entry name" value="ADH_Zn_CS"/>
</dbReference>
<keyword evidence="4" id="KW-0560">Oxidoreductase</keyword>
<evidence type="ECO:0000313" key="7">
    <source>
        <dbReference type="EMBL" id="ORE19352.1"/>
    </source>
</evidence>
<keyword evidence="2 5" id="KW-0479">Metal-binding</keyword>
<dbReference type="SUPFAM" id="SSF50129">
    <property type="entry name" value="GroES-like"/>
    <property type="match status" value="1"/>
</dbReference>
<keyword evidence="3 5" id="KW-0862">Zinc</keyword>
<dbReference type="SMART" id="SM00829">
    <property type="entry name" value="PKS_ER"/>
    <property type="match status" value="1"/>
</dbReference>
<evidence type="ECO:0000256" key="1">
    <source>
        <dbReference type="ARBA" id="ARBA00001947"/>
    </source>
</evidence>
<dbReference type="InterPro" id="IPR020843">
    <property type="entry name" value="ER"/>
</dbReference>
<evidence type="ECO:0000256" key="5">
    <source>
        <dbReference type="RuleBase" id="RU361277"/>
    </source>
</evidence>
<reference evidence="7 8" key="1">
    <citation type="journal article" date="2016" name="Proc. Natl. Acad. Sci. U.S.A.">
        <title>Lipid metabolic changes in an early divergent fungus govern the establishment of a mutualistic symbiosis with endobacteria.</title>
        <authorList>
            <person name="Lastovetsky O.A."/>
            <person name="Gaspar M.L."/>
            <person name="Mondo S.J."/>
            <person name="LaButti K.M."/>
            <person name="Sandor L."/>
            <person name="Grigoriev I.V."/>
            <person name="Henry S.A."/>
            <person name="Pawlowska T.E."/>
        </authorList>
    </citation>
    <scope>NUCLEOTIDE SEQUENCE [LARGE SCALE GENOMIC DNA]</scope>
    <source>
        <strain evidence="7 8">ATCC 11559</strain>
    </source>
</reference>
<dbReference type="InterPro" id="IPR013154">
    <property type="entry name" value="ADH-like_N"/>
</dbReference>
<dbReference type="Pfam" id="PF00107">
    <property type="entry name" value="ADH_zinc_N"/>
    <property type="match status" value="1"/>
</dbReference>
<dbReference type="VEuPathDB" id="FungiDB:BCV72DRAFT_275092"/>